<dbReference type="GO" id="GO:0000286">
    <property type="term" value="F:alanine dehydrogenase activity"/>
    <property type="evidence" value="ECO:0007669"/>
    <property type="project" value="TreeGrafter"/>
</dbReference>
<dbReference type="HOGENOM" id="CLU_2080482_0_0_7"/>
<evidence type="ECO:0000313" key="3">
    <source>
        <dbReference type="Proteomes" id="UP000019140"/>
    </source>
</evidence>
<dbReference type="SMART" id="SM01003">
    <property type="entry name" value="AlaDh_PNT_N"/>
    <property type="match status" value="1"/>
</dbReference>
<dbReference type="SUPFAM" id="SSF52283">
    <property type="entry name" value="Formate/glycerate dehydrogenase catalytic domain-like"/>
    <property type="match status" value="2"/>
</dbReference>
<gene>
    <name evidence="2" type="ORF">ETSY2_31540</name>
</gene>
<proteinExistence type="predicted"/>
<dbReference type="Proteomes" id="UP000019140">
    <property type="component" value="Unassembled WGS sequence"/>
</dbReference>
<dbReference type="Gene3D" id="3.40.50.720">
    <property type="entry name" value="NAD(P)-binding Rossmann-like Domain"/>
    <property type="match status" value="2"/>
</dbReference>
<organism evidence="2 3">
    <name type="scientific">Candidatus Entotheonella gemina</name>
    <dbReference type="NCBI Taxonomy" id="1429439"/>
    <lineage>
        <taxon>Bacteria</taxon>
        <taxon>Pseudomonadati</taxon>
        <taxon>Nitrospinota/Tectimicrobiota group</taxon>
        <taxon>Candidatus Tectimicrobiota</taxon>
        <taxon>Candidatus Entotheonellia</taxon>
        <taxon>Candidatus Entotheonellales</taxon>
        <taxon>Candidatus Entotheonellaceae</taxon>
        <taxon>Candidatus Entotheonella</taxon>
    </lineage>
</organism>
<dbReference type="Pfam" id="PF05222">
    <property type="entry name" value="AlaDh_PNT_N"/>
    <property type="match status" value="1"/>
</dbReference>
<accession>W4M1F4</accession>
<dbReference type="PATRIC" id="fig|1429439.4.peg.5351"/>
<dbReference type="PANTHER" id="PTHR42795">
    <property type="entry name" value="ALANINE DEHYDROGENASE"/>
    <property type="match status" value="1"/>
</dbReference>
<reference evidence="2 3" key="1">
    <citation type="journal article" date="2014" name="Nature">
        <title>An environmental bacterial taxon with a large and distinct metabolic repertoire.</title>
        <authorList>
            <person name="Wilson M.C."/>
            <person name="Mori T."/>
            <person name="Ruckert C."/>
            <person name="Uria A.R."/>
            <person name="Helf M.J."/>
            <person name="Takada K."/>
            <person name="Gernert C."/>
            <person name="Steffens U.A."/>
            <person name="Heycke N."/>
            <person name="Schmitt S."/>
            <person name="Rinke C."/>
            <person name="Helfrich E.J."/>
            <person name="Brachmann A.O."/>
            <person name="Gurgui C."/>
            <person name="Wakimoto T."/>
            <person name="Kracht M."/>
            <person name="Crusemann M."/>
            <person name="Hentschel U."/>
            <person name="Abe I."/>
            <person name="Matsunaga S."/>
            <person name="Kalinowski J."/>
            <person name="Takeyama H."/>
            <person name="Piel J."/>
        </authorList>
    </citation>
    <scope>NUCLEOTIDE SEQUENCE [LARGE SCALE GENOMIC DNA]</scope>
    <source>
        <strain evidence="3">TSY2</strain>
    </source>
</reference>
<protein>
    <recommendedName>
        <fullName evidence="1">Alanine dehydrogenase/pyridine nucleotide transhydrogenase N-terminal domain-containing protein</fullName>
    </recommendedName>
</protein>
<dbReference type="AlphaFoldDB" id="W4M1F4"/>
<evidence type="ECO:0000313" key="2">
    <source>
        <dbReference type="EMBL" id="ETX03963.1"/>
    </source>
</evidence>
<dbReference type="InterPro" id="IPR007886">
    <property type="entry name" value="AlaDH/PNT_N"/>
</dbReference>
<dbReference type="GO" id="GO:0006524">
    <property type="term" value="P:alanine catabolic process"/>
    <property type="evidence" value="ECO:0007669"/>
    <property type="project" value="TreeGrafter"/>
</dbReference>
<comment type="caution">
    <text evidence="2">The sequence shown here is derived from an EMBL/GenBank/DDBJ whole genome shotgun (WGS) entry which is preliminary data.</text>
</comment>
<feature type="domain" description="Alanine dehydrogenase/pyridine nucleotide transhydrogenase N-terminal" evidence="1">
    <location>
        <begin position="4"/>
        <end position="86"/>
    </location>
</feature>
<sequence length="117" mass="12250">MKIGVVKEIKNSENRVALTPAGAEDLHQAGHEVWIQAGAGLGSGFSDEAYLAAGAKAVALTTATLPYAMRLAQQGIEALRQDSGFAKGVNTHQGALTCKPVAEYLGLIPRFKPFSAL</sequence>
<keyword evidence="3" id="KW-1185">Reference proteome</keyword>
<name>W4M1F4_9BACT</name>
<dbReference type="EMBL" id="AZHX01001340">
    <property type="protein sequence ID" value="ETX03963.1"/>
    <property type="molecule type" value="Genomic_DNA"/>
</dbReference>
<dbReference type="PANTHER" id="PTHR42795:SF1">
    <property type="entry name" value="ALANINE DEHYDROGENASE"/>
    <property type="match status" value="1"/>
</dbReference>
<dbReference type="GO" id="GO:0005886">
    <property type="term" value="C:plasma membrane"/>
    <property type="evidence" value="ECO:0007669"/>
    <property type="project" value="TreeGrafter"/>
</dbReference>
<evidence type="ECO:0000259" key="1">
    <source>
        <dbReference type="SMART" id="SM01003"/>
    </source>
</evidence>